<keyword evidence="4" id="KW-0285">Flavoprotein</keyword>
<dbReference type="SUPFAM" id="SSF54373">
    <property type="entry name" value="FAD-linked reductases, C-terminal domain"/>
    <property type="match status" value="1"/>
</dbReference>
<evidence type="ECO:0000256" key="5">
    <source>
        <dbReference type="SAM" id="SignalP"/>
    </source>
</evidence>
<evidence type="ECO:0000256" key="1">
    <source>
        <dbReference type="ARBA" id="ARBA00001974"/>
    </source>
</evidence>
<organism evidence="7 8">
    <name type="scientific">Amorphotheca resinae ATCC 22711</name>
    <dbReference type="NCBI Taxonomy" id="857342"/>
    <lineage>
        <taxon>Eukaryota</taxon>
        <taxon>Fungi</taxon>
        <taxon>Dikarya</taxon>
        <taxon>Ascomycota</taxon>
        <taxon>Pezizomycotina</taxon>
        <taxon>Leotiomycetes</taxon>
        <taxon>Helotiales</taxon>
        <taxon>Amorphothecaceae</taxon>
        <taxon>Amorphotheca</taxon>
    </lineage>
</organism>
<dbReference type="PANTHER" id="PTHR10742">
    <property type="entry name" value="FLAVIN MONOAMINE OXIDASE"/>
    <property type="match status" value="1"/>
</dbReference>
<keyword evidence="4" id="KW-0274">FAD</keyword>
<dbReference type="InterPro" id="IPR036188">
    <property type="entry name" value="FAD/NAD-bd_sf"/>
</dbReference>
<dbReference type="PRINTS" id="PR00757">
    <property type="entry name" value="AMINEOXDASEF"/>
</dbReference>
<accession>A0A2T3BDJ1</accession>
<dbReference type="RefSeq" id="XP_024725005.1">
    <property type="nucleotide sequence ID" value="XM_024866118.1"/>
</dbReference>
<keyword evidence="8" id="KW-1185">Reference proteome</keyword>
<dbReference type="GeneID" id="36574199"/>
<evidence type="ECO:0000256" key="4">
    <source>
        <dbReference type="RuleBase" id="RU362067"/>
    </source>
</evidence>
<keyword evidence="5" id="KW-0732">Signal</keyword>
<dbReference type="InParanoid" id="A0A2T3BDJ1"/>
<protein>
    <recommendedName>
        <fullName evidence="4">Amine oxidase</fullName>
        <ecNumber evidence="4">1.4.3.-</ecNumber>
    </recommendedName>
</protein>
<dbReference type="Pfam" id="PF01593">
    <property type="entry name" value="Amino_oxidase"/>
    <property type="match status" value="1"/>
</dbReference>
<dbReference type="EMBL" id="KZ679006">
    <property type="protein sequence ID" value="PSS27480.1"/>
    <property type="molecule type" value="Genomic_DNA"/>
</dbReference>
<dbReference type="Proteomes" id="UP000241818">
    <property type="component" value="Unassembled WGS sequence"/>
</dbReference>
<dbReference type="GO" id="GO:0016491">
    <property type="term" value="F:oxidoreductase activity"/>
    <property type="evidence" value="ECO:0007669"/>
    <property type="project" value="UniProtKB-KW"/>
</dbReference>
<feature type="signal peptide" evidence="5">
    <location>
        <begin position="1"/>
        <end position="21"/>
    </location>
</feature>
<proteinExistence type="inferred from homology"/>
<comment type="similarity">
    <text evidence="4">Belongs to the flavin monoamine oxidase family.</text>
</comment>
<feature type="domain" description="Amine oxidase" evidence="6">
    <location>
        <begin position="43"/>
        <end position="474"/>
    </location>
</feature>
<feature type="binding site" evidence="3">
    <location>
        <position position="260"/>
    </location>
    <ligand>
        <name>FAD</name>
        <dbReference type="ChEBI" id="CHEBI:57692"/>
    </ligand>
</feature>
<dbReference type="Gene3D" id="3.90.660.10">
    <property type="match status" value="1"/>
</dbReference>
<dbReference type="OrthoDB" id="7777654at2759"/>
<dbReference type="Gene3D" id="3.50.50.60">
    <property type="entry name" value="FAD/NAD(P)-binding domain"/>
    <property type="match status" value="1"/>
</dbReference>
<name>A0A2T3BDJ1_AMORE</name>
<dbReference type="PANTHER" id="PTHR10742:SF313">
    <property type="entry name" value="AMINE OXIDASE"/>
    <property type="match status" value="1"/>
</dbReference>
<evidence type="ECO:0000259" key="6">
    <source>
        <dbReference type="Pfam" id="PF01593"/>
    </source>
</evidence>
<reference evidence="7 8" key="1">
    <citation type="journal article" date="2018" name="New Phytol.">
        <title>Comparative genomics and transcriptomics depict ericoid mycorrhizal fungi as versatile saprotrophs and plant mutualists.</title>
        <authorList>
            <person name="Martino E."/>
            <person name="Morin E."/>
            <person name="Grelet G.A."/>
            <person name="Kuo A."/>
            <person name="Kohler A."/>
            <person name="Daghino S."/>
            <person name="Barry K.W."/>
            <person name="Cichocki N."/>
            <person name="Clum A."/>
            <person name="Dockter R.B."/>
            <person name="Hainaut M."/>
            <person name="Kuo R.C."/>
            <person name="LaButti K."/>
            <person name="Lindahl B.D."/>
            <person name="Lindquist E.A."/>
            <person name="Lipzen A."/>
            <person name="Khouja H.R."/>
            <person name="Magnuson J."/>
            <person name="Murat C."/>
            <person name="Ohm R.A."/>
            <person name="Singer S.W."/>
            <person name="Spatafora J.W."/>
            <person name="Wang M."/>
            <person name="Veneault-Fourrey C."/>
            <person name="Henrissat B."/>
            <person name="Grigoriev I.V."/>
            <person name="Martin F.M."/>
            <person name="Perotto S."/>
        </authorList>
    </citation>
    <scope>NUCLEOTIDE SEQUENCE [LARGE SCALE GENOMIC DNA]</scope>
    <source>
        <strain evidence="7 8">ATCC 22711</strain>
    </source>
</reference>
<evidence type="ECO:0000313" key="8">
    <source>
        <dbReference type="Proteomes" id="UP000241818"/>
    </source>
</evidence>
<evidence type="ECO:0000313" key="7">
    <source>
        <dbReference type="EMBL" id="PSS27480.1"/>
    </source>
</evidence>
<dbReference type="STRING" id="857342.A0A2T3BDJ1"/>
<evidence type="ECO:0000256" key="2">
    <source>
        <dbReference type="ARBA" id="ARBA00023002"/>
    </source>
</evidence>
<comment type="cofactor">
    <cofactor evidence="1 4">
        <name>FAD</name>
        <dbReference type="ChEBI" id="CHEBI:57692"/>
    </cofactor>
</comment>
<dbReference type="InterPro" id="IPR001613">
    <property type="entry name" value="Flavin_amine_oxidase"/>
</dbReference>
<sequence>MRSVSKRALLSAFLGLQLAAASPLLPRNGTCQKTSVVVLGAGMAGITAAQALSNASMTDFLIVDVNSYVGGRVAHTTFGKDPYGNPYTVELGANWVQGLGTPGGPENPIWTLAKKYNLTNTYSDYSSILTYNENGALNYSYLLDDFENAYSLVEEDAGMILSQDYQDHSFRTGLSLADWKPKKNMLQQAAEWWEFDWEYSYSPDLSSETWAIVNYNTTFYQFSDANNYVFDSRGFNTIIQGEASTFLKPNDTRLMLNTNVTAIDYSAKDSVTVTMSDGSCITATYAICTFSLGVLQNDVVEFTPAFPYWKQEGIEGMQMGTYTKIFLQFPPDQQFWDADTQFFLYADPIERGWYPVWQSLSGPGFLPGSGILFVTVVYSQSYRAEAQSDEVTKAEVMEVLRKMFGDDIPDPIDFMYPRWSTEPWAYGSYSNWPTGLSIETHQNLRANLGHLYFAGEATSAEYYGFLQGAYYEGQYVGTKLAECIKGNNTACKDEASYDVIRGCTTSSKNLSPENGWDVTSFQTWGF</sequence>
<dbReference type="SUPFAM" id="SSF51905">
    <property type="entry name" value="FAD/NAD(P)-binding domain"/>
    <property type="match status" value="1"/>
</dbReference>
<dbReference type="GO" id="GO:0006598">
    <property type="term" value="P:polyamine catabolic process"/>
    <property type="evidence" value="ECO:0007669"/>
    <property type="project" value="TreeGrafter"/>
</dbReference>
<dbReference type="InterPro" id="IPR002937">
    <property type="entry name" value="Amino_oxidase"/>
</dbReference>
<keyword evidence="2 4" id="KW-0560">Oxidoreductase</keyword>
<dbReference type="InterPro" id="IPR050281">
    <property type="entry name" value="Flavin_monoamine_oxidase"/>
</dbReference>
<dbReference type="AlphaFoldDB" id="A0A2T3BDJ1"/>
<evidence type="ECO:0000256" key="3">
    <source>
        <dbReference type="PIRSR" id="PIRSR601613-1"/>
    </source>
</evidence>
<dbReference type="EC" id="1.4.3.-" evidence="4"/>
<feature type="chain" id="PRO_5015517165" description="Amine oxidase" evidence="5">
    <location>
        <begin position="22"/>
        <end position="526"/>
    </location>
</feature>
<gene>
    <name evidence="7" type="ORF">M430DRAFT_32201</name>
</gene>